<feature type="compositionally biased region" description="Pro residues" evidence="1">
    <location>
        <begin position="68"/>
        <end position="86"/>
    </location>
</feature>
<feature type="compositionally biased region" description="Polar residues" evidence="1">
    <location>
        <begin position="414"/>
        <end position="436"/>
    </location>
</feature>
<dbReference type="Gene3D" id="3.10.350.10">
    <property type="entry name" value="LysM domain"/>
    <property type="match status" value="3"/>
</dbReference>
<feature type="compositionally biased region" description="Low complexity" evidence="1">
    <location>
        <begin position="87"/>
        <end position="99"/>
    </location>
</feature>
<dbReference type="eggNOG" id="COG3087">
    <property type="taxonomic scope" value="Bacteria"/>
</dbReference>
<dbReference type="PANTHER" id="PTHR33734">
    <property type="entry name" value="LYSM DOMAIN-CONTAINING GPI-ANCHORED PROTEIN 2"/>
    <property type="match status" value="1"/>
</dbReference>
<feature type="domain" description="LysM" evidence="2">
    <location>
        <begin position="534"/>
        <end position="578"/>
    </location>
</feature>
<dbReference type="KEGG" id="csh:Closa_3197"/>
<feature type="region of interest" description="Disordered" evidence="1">
    <location>
        <begin position="414"/>
        <end position="448"/>
    </location>
</feature>
<feature type="region of interest" description="Disordered" evidence="1">
    <location>
        <begin position="588"/>
        <end position="676"/>
    </location>
</feature>
<evidence type="ECO:0000313" key="4">
    <source>
        <dbReference type="Proteomes" id="UP000001662"/>
    </source>
</evidence>
<dbReference type="eggNOG" id="COG1388">
    <property type="taxonomic scope" value="Bacteria"/>
</dbReference>
<feature type="compositionally biased region" description="Low complexity" evidence="1">
    <location>
        <begin position="107"/>
        <end position="319"/>
    </location>
</feature>
<feature type="compositionally biased region" description="Low complexity" evidence="1">
    <location>
        <begin position="327"/>
        <end position="348"/>
    </location>
</feature>
<keyword evidence="4" id="KW-1185">Reference proteome</keyword>
<evidence type="ECO:0000313" key="3">
    <source>
        <dbReference type="EMBL" id="ADL05727.1"/>
    </source>
</evidence>
<reference evidence="3" key="1">
    <citation type="submission" date="2010-07" db="EMBL/GenBank/DDBJ databases">
        <title>Complete sequence of Clostridium saccharolyticum WM1.</title>
        <authorList>
            <consortium name="US DOE Joint Genome Institute"/>
            <person name="Lucas S."/>
            <person name="Copeland A."/>
            <person name="Lapidus A."/>
            <person name="Cheng J.-F."/>
            <person name="Bruce D."/>
            <person name="Goodwin L."/>
            <person name="Pitluck S."/>
            <person name="Chertkov O."/>
            <person name="Detter J.C."/>
            <person name="Han C."/>
            <person name="Tapia R."/>
            <person name="Land M."/>
            <person name="Hauser L."/>
            <person name="Chang Y.-J."/>
            <person name="Jeffries C."/>
            <person name="Kyrpides N."/>
            <person name="Ivanova N."/>
            <person name="Mikhailova N."/>
            <person name="Mouttaki H."/>
            <person name="Lin L."/>
            <person name="Zhou J."/>
            <person name="Hemme C.L."/>
            <person name="Woyke T."/>
        </authorList>
    </citation>
    <scope>NUCLEOTIDE SEQUENCE [LARGE SCALE GENOMIC DNA]</scope>
    <source>
        <strain evidence="3">WM1</strain>
    </source>
</reference>
<feature type="domain" description="LysM" evidence="2">
    <location>
        <begin position="454"/>
        <end position="498"/>
    </location>
</feature>
<gene>
    <name evidence="3" type="ordered locus">Closa_3197</name>
</gene>
<dbReference type="SUPFAM" id="SSF54106">
    <property type="entry name" value="LysM domain"/>
    <property type="match status" value="3"/>
</dbReference>
<dbReference type="PRINTS" id="PR01217">
    <property type="entry name" value="PRICHEXTENSN"/>
</dbReference>
<dbReference type="STRING" id="610130.Closa_3197"/>
<dbReference type="PROSITE" id="PS51782">
    <property type="entry name" value="LYSM"/>
    <property type="match status" value="4"/>
</dbReference>
<feature type="compositionally biased region" description="Basic and acidic residues" evidence="1">
    <location>
        <begin position="505"/>
        <end position="528"/>
    </location>
</feature>
<dbReference type="AlphaFoldDB" id="D9R8J8"/>
<dbReference type="SMART" id="SM00257">
    <property type="entry name" value="LysM"/>
    <property type="match status" value="3"/>
</dbReference>
<name>D9R8J8_LACSW</name>
<dbReference type="CAZy" id="CBM50">
    <property type="family name" value="Carbohydrate-Binding Module Family 50"/>
</dbReference>
<dbReference type="PaxDb" id="610130-Closa_3197"/>
<feature type="domain" description="LysM" evidence="2">
    <location>
        <begin position="1"/>
        <end position="20"/>
    </location>
</feature>
<evidence type="ECO:0000256" key="1">
    <source>
        <dbReference type="SAM" id="MobiDB-lite"/>
    </source>
</evidence>
<dbReference type="CDD" id="cd00118">
    <property type="entry name" value="LysM"/>
    <property type="match status" value="3"/>
</dbReference>
<sequence length="856" mass="96594">MAVNPGINPNNLLVGQVICVPRGSRNRNMPNQPQTQPRTQPQTQPMTQPTPQPMTQPRTQPQTQPMTQPTPQPMTQPQTQPTPQPMTQPMTQPTQQPMTQPTPQPMTQPMTQPTQQPMTQPQTQPMTQPMTQPRTQPTQQPMTQPQTQPMTQPMTQPRTQPTQQPMTQPQTQPMTQPMTQPRTQPTQQPMTQPQTQPMTQPMTQPTTQPMTQPMTQPTAQPMTQPRTQPAQQPQTQPMTQPTTQPMTQPMTQPTAQPMTQPRTQPAQQPQTQPMTQPTTQPMTQPMTQPTAQPMTQPRTQPAQQPQAQPMTQPTTQPMTQPTPQPQTQPTAQPMMQPRTQPAAQPPAQGEWNLGSGMNNCLEGMQSYTIQAGDSLWLISQRHSITVDEIMEANPGINANRLFVGQVICIPQSGGSRDMTSQAQPQAEIQPQTQSVIEENRRRRGRMNRCPDGLYPYTIQAEDTLWLISQRHFTTVEAIMEANPGVTPNNLFVGQVICIPRGTNRKVPERPRRRPRNEEERRGGRDERPCPGGLHSYIIEADDTLWLIAQRFQTTVEAIMAVNPGINPTNLFIGQVICIPYGQRLPIVCPSPRPQPQPQPVPQPQPQPMPQPQPQPRPQPRPVPQPQPLPQPQPQPRPQPQPVPRPQPVPQPQPQPRPQPVPQPVPQPQPQPQPPASITEAEQNLNSYLRLLWLQHVYWTRMVIESVAFDLPDVHVVTNRLLQNPKDFEEVLITFYGPDNAAKFAELLTTHLTIANELVMAMRDGNVEAASDAEKRWYENADQIAAYLASINPNWMMDDWQDILYDHLALVKTEANDILTQNFENSVSVFADNEREALEMADIMSMGIVQQFRQYFI</sequence>
<feature type="compositionally biased region" description="Low complexity" evidence="1">
    <location>
        <begin position="55"/>
        <end position="67"/>
    </location>
</feature>
<dbReference type="EMBL" id="CP002109">
    <property type="protein sequence ID" value="ADL05727.1"/>
    <property type="molecule type" value="Genomic_DNA"/>
</dbReference>
<dbReference type="Pfam" id="PF01476">
    <property type="entry name" value="LysM"/>
    <property type="match status" value="4"/>
</dbReference>
<dbReference type="PANTHER" id="PTHR33734:SF22">
    <property type="entry name" value="MEMBRANE-BOUND LYTIC MUREIN TRANSGLYCOSYLASE D"/>
    <property type="match status" value="1"/>
</dbReference>
<feature type="region of interest" description="Disordered" evidence="1">
    <location>
        <begin position="22"/>
        <end position="351"/>
    </location>
</feature>
<feature type="region of interest" description="Disordered" evidence="1">
    <location>
        <begin position="503"/>
        <end position="532"/>
    </location>
</feature>
<proteinExistence type="predicted"/>
<organism evidence="3 4">
    <name type="scientific">Lacrimispora saccharolytica (strain ATCC 35040 / DSM 2544 / NRCC 2533 / WM1)</name>
    <name type="common">Clostridium saccharolyticum</name>
    <dbReference type="NCBI Taxonomy" id="610130"/>
    <lineage>
        <taxon>Bacteria</taxon>
        <taxon>Bacillati</taxon>
        <taxon>Bacillota</taxon>
        <taxon>Clostridia</taxon>
        <taxon>Lachnospirales</taxon>
        <taxon>Lachnospiraceae</taxon>
        <taxon>Lacrimispora</taxon>
    </lineage>
</organism>
<evidence type="ECO:0000259" key="2">
    <source>
        <dbReference type="PROSITE" id="PS51782"/>
    </source>
</evidence>
<protein>
    <submittedName>
        <fullName evidence="3">Peptidoglycan-binding lysin domain protein</fullName>
    </submittedName>
</protein>
<feature type="compositionally biased region" description="Low complexity" evidence="1">
    <location>
        <begin position="32"/>
        <end position="47"/>
    </location>
</feature>
<dbReference type="Proteomes" id="UP000001662">
    <property type="component" value="Chromosome"/>
</dbReference>
<dbReference type="InterPro" id="IPR036779">
    <property type="entry name" value="LysM_dom_sf"/>
</dbReference>
<dbReference type="eggNOG" id="COG0810">
    <property type="taxonomic scope" value="Bacteria"/>
</dbReference>
<accession>D9R8J8</accession>
<dbReference type="InterPro" id="IPR018392">
    <property type="entry name" value="LysM"/>
</dbReference>
<feature type="compositionally biased region" description="Pro residues" evidence="1">
    <location>
        <begin position="588"/>
        <end position="674"/>
    </location>
</feature>
<feature type="domain" description="LysM" evidence="2">
    <location>
        <begin position="365"/>
        <end position="409"/>
    </location>
</feature>
<dbReference type="HOGENOM" id="CLU_333631_0_0_9"/>